<dbReference type="InterPro" id="IPR046797">
    <property type="entry name" value="PDDEXK_12"/>
</dbReference>
<proteinExistence type="predicted"/>
<protein>
    <recommendedName>
        <fullName evidence="1">PD-(D/E)XK nuclease-like domain-containing protein</fullName>
    </recommendedName>
</protein>
<keyword evidence="3" id="KW-1185">Reference proteome</keyword>
<dbReference type="Pfam" id="PF20516">
    <property type="entry name" value="PDDEXK_12"/>
    <property type="match status" value="1"/>
</dbReference>
<dbReference type="OrthoDB" id="5086191at2759"/>
<reference evidence="2" key="1">
    <citation type="journal article" date="2021" name="Nat. Commun.">
        <title>Genetic determinants of endophytism in the Arabidopsis root mycobiome.</title>
        <authorList>
            <person name="Mesny F."/>
            <person name="Miyauchi S."/>
            <person name="Thiergart T."/>
            <person name="Pickel B."/>
            <person name="Atanasova L."/>
            <person name="Karlsson M."/>
            <person name="Huettel B."/>
            <person name="Barry K.W."/>
            <person name="Haridas S."/>
            <person name="Chen C."/>
            <person name="Bauer D."/>
            <person name="Andreopoulos W."/>
            <person name="Pangilinan J."/>
            <person name="LaButti K."/>
            <person name="Riley R."/>
            <person name="Lipzen A."/>
            <person name="Clum A."/>
            <person name="Drula E."/>
            <person name="Henrissat B."/>
            <person name="Kohler A."/>
            <person name="Grigoriev I.V."/>
            <person name="Martin F.M."/>
            <person name="Hacquard S."/>
        </authorList>
    </citation>
    <scope>NUCLEOTIDE SEQUENCE</scope>
    <source>
        <strain evidence="2">MPI-CAGE-AT-0147</strain>
    </source>
</reference>
<evidence type="ECO:0000313" key="2">
    <source>
        <dbReference type="EMBL" id="KAH7146193.1"/>
    </source>
</evidence>
<name>A0A9P9J8F4_9HYPO</name>
<organism evidence="2 3">
    <name type="scientific">Dactylonectria macrodidyma</name>
    <dbReference type="NCBI Taxonomy" id="307937"/>
    <lineage>
        <taxon>Eukaryota</taxon>
        <taxon>Fungi</taxon>
        <taxon>Dikarya</taxon>
        <taxon>Ascomycota</taxon>
        <taxon>Pezizomycotina</taxon>
        <taxon>Sordariomycetes</taxon>
        <taxon>Hypocreomycetidae</taxon>
        <taxon>Hypocreales</taxon>
        <taxon>Nectriaceae</taxon>
        <taxon>Dactylonectria</taxon>
    </lineage>
</organism>
<gene>
    <name evidence="2" type="ORF">EDB81DRAFT_485609</name>
</gene>
<dbReference type="AlphaFoldDB" id="A0A9P9J8F4"/>
<evidence type="ECO:0000313" key="3">
    <source>
        <dbReference type="Proteomes" id="UP000738349"/>
    </source>
</evidence>
<sequence length="186" mass="20850">MNLTSAALSLPTLPGEGSRLTPESVNIGSEARRCFEMDLDEPVWNVGVHQPLLKKLFRAREDRLINFSLWTNALLSTTAPIIKEYLPIPAPDKRIDFCLYIDSRHDPDHRSAAKAETRRQELPQTSINHTSYSALSSCPITVSLETNRSGNDFEGAVSQMAMWQAAHWKMLRSSVQKTEAARLGQD</sequence>
<accession>A0A9P9J8F4</accession>
<comment type="caution">
    <text evidence="2">The sequence shown here is derived from an EMBL/GenBank/DDBJ whole genome shotgun (WGS) entry which is preliminary data.</text>
</comment>
<feature type="domain" description="PD-(D/E)XK nuclease-like" evidence="1">
    <location>
        <begin position="24"/>
        <end position="179"/>
    </location>
</feature>
<evidence type="ECO:0000259" key="1">
    <source>
        <dbReference type="Pfam" id="PF20516"/>
    </source>
</evidence>
<dbReference type="Proteomes" id="UP000738349">
    <property type="component" value="Unassembled WGS sequence"/>
</dbReference>
<dbReference type="EMBL" id="JAGMUV010000008">
    <property type="protein sequence ID" value="KAH7146193.1"/>
    <property type="molecule type" value="Genomic_DNA"/>
</dbReference>